<dbReference type="Gene3D" id="3.40.50.300">
    <property type="entry name" value="P-loop containing nucleotide triphosphate hydrolases"/>
    <property type="match status" value="1"/>
</dbReference>
<name>A0A3S0V6Q0_9PROT</name>
<dbReference type="AlphaFoldDB" id="A0A3S0V6Q0"/>
<proteinExistence type="inferred from homology"/>
<evidence type="ECO:0000256" key="2">
    <source>
        <dbReference type="ARBA" id="ARBA00022741"/>
    </source>
</evidence>
<dbReference type="PANTHER" id="PTHR30258:SF2">
    <property type="entry name" value="COMG OPERON PROTEIN 1"/>
    <property type="match status" value="1"/>
</dbReference>
<keyword evidence="2" id="KW-0547">Nucleotide-binding</keyword>
<protein>
    <submittedName>
        <fullName evidence="6">Type II/IV secretion system protein</fullName>
    </submittedName>
</protein>
<keyword evidence="3" id="KW-0067">ATP-binding</keyword>
<dbReference type="SMART" id="SM00382">
    <property type="entry name" value="AAA"/>
    <property type="match status" value="1"/>
</dbReference>
<reference evidence="6 7" key="1">
    <citation type="submission" date="2018-12" db="EMBL/GenBank/DDBJ databases">
        <authorList>
            <person name="Yang Y."/>
        </authorList>
    </citation>
    <scope>NUCLEOTIDE SEQUENCE [LARGE SCALE GENOMIC DNA]</scope>
    <source>
        <strain evidence="6 7">GSF71</strain>
    </source>
</reference>
<dbReference type="InterPro" id="IPR003593">
    <property type="entry name" value="AAA+_ATPase"/>
</dbReference>
<dbReference type="SUPFAM" id="SSF52540">
    <property type="entry name" value="P-loop containing nucleoside triphosphate hydrolases"/>
    <property type="match status" value="1"/>
</dbReference>
<dbReference type="Gene3D" id="3.30.450.90">
    <property type="match status" value="1"/>
</dbReference>
<feature type="region of interest" description="Disordered" evidence="4">
    <location>
        <begin position="494"/>
        <end position="518"/>
    </location>
</feature>
<comment type="similarity">
    <text evidence="1">Belongs to the GSP E family.</text>
</comment>
<evidence type="ECO:0000256" key="4">
    <source>
        <dbReference type="SAM" id="MobiDB-lite"/>
    </source>
</evidence>
<sequence length="518" mass="55941">MPVLKPSSAFREELAGYLLRKGLVTRGILDAALAEQRVTGESLGAILVRNGFLARADLNEAQVSHETALETPTAMGGTPIPLPLLERHAIIVTGLNAETVQVATLHEESVAERVIAAYYPGKAIQFSAFVPDQYDEFLDRVRRSQNGEEDGDPVGQLVARAIEAGASDIHIVPRRKTCSVFLRVDGIRRLMDETAAAPAATMAARIKDRSGMDLAERRLPQEGRFEVEHQGRPVDLRVTTVPSVDGEIIVLRLLDAERVQPNLDTLGLSRVAEWRRSVDRRHGLCLVCGPTGSGKSTTLTATVREMDRLGRAIYSIEDPVEYRMAYTGQVNVNPAVKLDFARVVRTFMRADPDVIVLGEVRDEETAQIAVRAADTGHMVLTTLHTGSVNGAIDRLRHLGVPPHDIKGLLRGVMVQSLIRTTCQDCHGAGCPACGGGGYAGRTAISECAVFDDSAAVVAAAKGGRNWPTLFDDAVAKFHAGLTTAAELRRVFGSEASGMEPRMPVPQPPVKPAPKSPRQ</sequence>
<dbReference type="Pfam" id="PF00437">
    <property type="entry name" value="T2SSE"/>
    <property type="match status" value="1"/>
</dbReference>
<gene>
    <name evidence="6" type="ORF">EJ913_11505</name>
</gene>
<dbReference type="RefSeq" id="WP_126997875.1">
    <property type="nucleotide sequence ID" value="NZ_JBNPXW010000005.1"/>
</dbReference>
<evidence type="ECO:0000259" key="5">
    <source>
        <dbReference type="PROSITE" id="PS00662"/>
    </source>
</evidence>
<dbReference type="EMBL" id="RZIJ01000007">
    <property type="protein sequence ID" value="RUQ72175.1"/>
    <property type="molecule type" value="Genomic_DNA"/>
</dbReference>
<dbReference type="PROSITE" id="PS00662">
    <property type="entry name" value="T2SP_E"/>
    <property type="match status" value="1"/>
</dbReference>
<organism evidence="6 7">
    <name type="scientific">Azospirillum doebereinerae</name>
    <dbReference type="NCBI Taxonomy" id="92933"/>
    <lineage>
        <taxon>Bacteria</taxon>
        <taxon>Pseudomonadati</taxon>
        <taxon>Pseudomonadota</taxon>
        <taxon>Alphaproteobacteria</taxon>
        <taxon>Rhodospirillales</taxon>
        <taxon>Azospirillaceae</taxon>
        <taxon>Azospirillum</taxon>
    </lineage>
</organism>
<evidence type="ECO:0000256" key="3">
    <source>
        <dbReference type="ARBA" id="ARBA00022840"/>
    </source>
</evidence>
<dbReference type="InterPro" id="IPR001482">
    <property type="entry name" value="T2SS/T4SS_dom"/>
</dbReference>
<dbReference type="InterPro" id="IPR037257">
    <property type="entry name" value="T2SS_E_N_sf"/>
</dbReference>
<dbReference type="Proteomes" id="UP000280346">
    <property type="component" value="Unassembled WGS sequence"/>
</dbReference>
<accession>A0A3S0V6Q0</accession>
<evidence type="ECO:0000313" key="7">
    <source>
        <dbReference type="Proteomes" id="UP000280346"/>
    </source>
</evidence>
<dbReference type="InterPro" id="IPR027417">
    <property type="entry name" value="P-loop_NTPase"/>
</dbReference>
<dbReference type="GO" id="GO:0005886">
    <property type="term" value="C:plasma membrane"/>
    <property type="evidence" value="ECO:0007669"/>
    <property type="project" value="TreeGrafter"/>
</dbReference>
<feature type="compositionally biased region" description="Pro residues" evidence="4">
    <location>
        <begin position="502"/>
        <end position="518"/>
    </location>
</feature>
<dbReference type="SUPFAM" id="SSF160246">
    <property type="entry name" value="EspE N-terminal domain-like"/>
    <property type="match status" value="1"/>
</dbReference>
<dbReference type="GO" id="GO:0005524">
    <property type="term" value="F:ATP binding"/>
    <property type="evidence" value="ECO:0007669"/>
    <property type="project" value="UniProtKB-KW"/>
</dbReference>
<feature type="domain" description="Bacterial type II secretion system protein E" evidence="5">
    <location>
        <begin position="348"/>
        <end position="362"/>
    </location>
</feature>
<dbReference type="GO" id="GO:0016887">
    <property type="term" value="F:ATP hydrolysis activity"/>
    <property type="evidence" value="ECO:0007669"/>
    <property type="project" value="TreeGrafter"/>
</dbReference>
<evidence type="ECO:0000313" key="6">
    <source>
        <dbReference type="EMBL" id="RUQ72175.1"/>
    </source>
</evidence>
<evidence type="ECO:0000256" key="1">
    <source>
        <dbReference type="ARBA" id="ARBA00006611"/>
    </source>
</evidence>
<comment type="caution">
    <text evidence="6">The sequence shown here is derived from an EMBL/GenBank/DDBJ whole genome shotgun (WGS) entry which is preliminary data.</text>
</comment>
<dbReference type="CDD" id="cd01129">
    <property type="entry name" value="PulE-GspE-like"/>
    <property type="match status" value="1"/>
</dbReference>
<dbReference type="PANTHER" id="PTHR30258">
    <property type="entry name" value="TYPE II SECRETION SYSTEM PROTEIN GSPE-RELATED"/>
    <property type="match status" value="1"/>
</dbReference>
<keyword evidence="7" id="KW-1185">Reference proteome</keyword>
<dbReference type="OrthoDB" id="9804785at2"/>